<dbReference type="AlphaFoldDB" id="A0A3G2USY9"/>
<gene>
    <name evidence="1" type="ORF">EBF16_08965</name>
</gene>
<protein>
    <submittedName>
        <fullName evidence="1">Uncharacterized protein</fullName>
    </submittedName>
</protein>
<organism evidence="1 2">
    <name type="scientific">Sphingobium yanoikuyae</name>
    <name type="common">Sphingomonas yanoikuyae</name>
    <dbReference type="NCBI Taxonomy" id="13690"/>
    <lineage>
        <taxon>Bacteria</taxon>
        <taxon>Pseudomonadati</taxon>
        <taxon>Pseudomonadota</taxon>
        <taxon>Alphaproteobacteria</taxon>
        <taxon>Sphingomonadales</taxon>
        <taxon>Sphingomonadaceae</taxon>
        <taxon>Sphingobium</taxon>
    </lineage>
</organism>
<dbReference type="EMBL" id="CP033230">
    <property type="protein sequence ID" value="AYO77052.1"/>
    <property type="molecule type" value="Genomic_DNA"/>
</dbReference>
<evidence type="ECO:0000313" key="1">
    <source>
        <dbReference type="EMBL" id="AYO77052.1"/>
    </source>
</evidence>
<name>A0A3G2USY9_SPHYA</name>
<dbReference type="RefSeq" id="WP_069339027.1">
    <property type="nucleotide sequence ID" value="NZ_CP033230.1"/>
</dbReference>
<accession>A0A3G2USY9</accession>
<reference evidence="1 2" key="1">
    <citation type="submission" date="2018-10" db="EMBL/GenBank/DDBJ databases">
        <title>Characterization and genome analysis of a novel bacterium Sphingobium yanoikuyae SJTF8 capable of degrading PAHs.</title>
        <authorList>
            <person name="Yin C."/>
            <person name="Xiong W."/>
            <person name="Liang R."/>
        </authorList>
    </citation>
    <scope>NUCLEOTIDE SEQUENCE [LARGE SCALE GENOMIC DNA]</scope>
    <source>
        <strain evidence="1 2">SJTF8</strain>
    </source>
</reference>
<proteinExistence type="predicted"/>
<sequence>MSGIAIFYLGFLAGILQLRTGVDPSLGVRALGCLAWSMSGDPWLCSSIGRIEAGNWAGSNEILVKALGGGAQEKNIPVIEEDSRTRTCGRYGDNPVDGDLYIAQWMKGELAAFMLLSDG</sequence>
<dbReference type="Proteomes" id="UP000280708">
    <property type="component" value="Chromosome"/>
</dbReference>
<evidence type="ECO:0000313" key="2">
    <source>
        <dbReference type="Proteomes" id="UP000280708"/>
    </source>
</evidence>